<dbReference type="Proteomes" id="UP000295252">
    <property type="component" value="Chromosome IV"/>
</dbReference>
<dbReference type="PANTHER" id="PTHR37746:SF1">
    <property type="entry name" value="TRANSMEMBRANE PROTEIN"/>
    <property type="match status" value="1"/>
</dbReference>
<evidence type="ECO:0000256" key="1">
    <source>
        <dbReference type="SAM" id="Phobius"/>
    </source>
</evidence>
<keyword evidence="1" id="KW-0472">Membrane</keyword>
<evidence type="ECO:0000313" key="2">
    <source>
        <dbReference type="EMBL" id="CDO99636.1"/>
    </source>
</evidence>
<name>A0A068TTQ8_COFCA</name>
<keyword evidence="1" id="KW-0812">Transmembrane</keyword>
<reference evidence="3" key="1">
    <citation type="journal article" date="2014" name="Science">
        <title>The coffee genome provides insight into the convergent evolution of caffeine biosynthesis.</title>
        <authorList>
            <person name="Denoeud F."/>
            <person name="Carretero-Paulet L."/>
            <person name="Dereeper A."/>
            <person name="Droc G."/>
            <person name="Guyot R."/>
            <person name="Pietrella M."/>
            <person name="Zheng C."/>
            <person name="Alberti A."/>
            <person name="Anthony F."/>
            <person name="Aprea G."/>
            <person name="Aury J.M."/>
            <person name="Bento P."/>
            <person name="Bernard M."/>
            <person name="Bocs S."/>
            <person name="Campa C."/>
            <person name="Cenci A."/>
            <person name="Combes M.C."/>
            <person name="Crouzillat D."/>
            <person name="Da Silva C."/>
            <person name="Daddiego L."/>
            <person name="De Bellis F."/>
            <person name="Dussert S."/>
            <person name="Garsmeur O."/>
            <person name="Gayraud T."/>
            <person name="Guignon V."/>
            <person name="Jahn K."/>
            <person name="Jamilloux V."/>
            <person name="Joet T."/>
            <person name="Labadie K."/>
            <person name="Lan T."/>
            <person name="Leclercq J."/>
            <person name="Lepelley M."/>
            <person name="Leroy T."/>
            <person name="Li L.T."/>
            <person name="Librado P."/>
            <person name="Lopez L."/>
            <person name="Munoz A."/>
            <person name="Noel B."/>
            <person name="Pallavicini A."/>
            <person name="Perrotta G."/>
            <person name="Poncet V."/>
            <person name="Pot D."/>
            <person name="Priyono X."/>
            <person name="Rigoreau M."/>
            <person name="Rouard M."/>
            <person name="Rozas J."/>
            <person name="Tranchant-Dubreuil C."/>
            <person name="VanBuren R."/>
            <person name="Zhang Q."/>
            <person name="Andrade A.C."/>
            <person name="Argout X."/>
            <person name="Bertrand B."/>
            <person name="de Kochko A."/>
            <person name="Graziosi G."/>
            <person name="Henry R.J."/>
            <person name="Jayarama X."/>
            <person name="Ming R."/>
            <person name="Nagai C."/>
            <person name="Rounsley S."/>
            <person name="Sankoff D."/>
            <person name="Giuliano G."/>
            <person name="Albert V.A."/>
            <person name="Wincker P."/>
            <person name="Lashermes P."/>
        </authorList>
    </citation>
    <scope>NUCLEOTIDE SEQUENCE [LARGE SCALE GENOMIC DNA]</scope>
    <source>
        <strain evidence="3">cv. DH200-94</strain>
    </source>
</reference>
<protein>
    <submittedName>
        <fullName evidence="2">Uncharacterized protein</fullName>
    </submittedName>
</protein>
<dbReference type="PhylomeDB" id="A0A068TTQ8"/>
<dbReference type="InParanoid" id="A0A068TTQ8"/>
<keyword evidence="1" id="KW-1133">Transmembrane helix</keyword>
<dbReference type="EMBL" id="HG739088">
    <property type="protein sequence ID" value="CDO99636.1"/>
    <property type="molecule type" value="Genomic_DNA"/>
</dbReference>
<dbReference type="OMA" id="FVEWNLK"/>
<sequence length="226" mass="25610">MSFLGKTISSLVNDPLFSTIITLCILIFLYFPTLFLSIIFSPVLISTSILLLSLLRLGAIQRTMTSQEETLKENDPVSAEFSVTHDDDHHVDRENGLGSDFCNMPTSFLTDSFVEWDVGAPLEVIYEEYEGQEDDEDDVLEGKRDAQMAVIERYASLSKFYPETDDSDSSSDEDFPAIRDWDPQENMCFRWEGEDRDGLIEIKLEGKGYSDGEEENLIEIDLSPAM</sequence>
<gene>
    <name evidence="2" type="ORF">GSCOC_T00029287001</name>
</gene>
<keyword evidence="3" id="KW-1185">Reference proteome</keyword>
<dbReference type="OrthoDB" id="1939257at2759"/>
<accession>A0A068TTQ8</accession>
<evidence type="ECO:0000313" key="3">
    <source>
        <dbReference type="Proteomes" id="UP000295252"/>
    </source>
</evidence>
<proteinExistence type="predicted"/>
<feature type="transmembrane region" description="Helical" evidence="1">
    <location>
        <begin position="12"/>
        <end position="31"/>
    </location>
</feature>
<feature type="transmembrane region" description="Helical" evidence="1">
    <location>
        <begin position="37"/>
        <end position="57"/>
    </location>
</feature>
<dbReference type="PANTHER" id="PTHR37746">
    <property type="entry name" value="TRANSMEMBRANE PROTEIN"/>
    <property type="match status" value="1"/>
</dbReference>
<dbReference type="AlphaFoldDB" id="A0A068TTQ8"/>
<dbReference type="FunCoup" id="A0A068TTQ8">
    <property type="interactions" value="112"/>
</dbReference>
<dbReference type="Gramene" id="CDO99636">
    <property type="protein sequence ID" value="CDO99636"/>
    <property type="gene ID" value="GSCOC_T00029287001"/>
</dbReference>
<organism evidence="2 3">
    <name type="scientific">Coffea canephora</name>
    <name type="common">Robusta coffee</name>
    <dbReference type="NCBI Taxonomy" id="49390"/>
    <lineage>
        <taxon>Eukaryota</taxon>
        <taxon>Viridiplantae</taxon>
        <taxon>Streptophyta</taxon>
        <taxon>Embryophyta</taxon>
        <taxon>Tracheophyta</taxon>
        <taxon>Spermatophyta</taxon>
        <taxon>Magnoliopsida</taxon>
        <taxon>eudicotyledons</taxon>
        <taxon>Gunneridae</taxon>
        <taxon>Pentapetalae</taxon>
        <taxon>asterids</taxon>
        <taxon>lamiids</taxon>
        <taxon>Gentianales</taxon>
        <taxon>Rubiaceae</taxon>
        <taxon>Ixoroideae</taxon>
        <taxon>Gardenieae complex</taxon>
        <taxon>Bertiereae - Coffeeae clade</taxon>
        <taxon>Coffeeae</taxon>
        <taxon>Coffea</taxon>
    </lineage>
</organism>